<dbReference type="PANTHER" id="PTHR12302:SF26">
    <property type="entry name" value="BLR1266 PROTEIN"/>
    <property type="match status" value="1"/>
</dbReference>
<dbReference type="RefSeq" id="WP_207987456.1">
    <property type="nucleotide sequence ID" value="NZ_CP071794.1"/>
</dbReference>
<name>A0ABX7T5V1_9SPHN</name>
<reference evidence="2 3" key="1">
    <citation type="submission" date="2021-03" db="EMBL/GenBank/DDBJ databases">
        <title>Complete genome of Parasphingorhabdus_sp.JHSY0214.</title>
        <authorList>
            <person name="Yoo J.H."/>
            <person name="Bae J.W."/>
        </authorList>
    </citation>
    <scope>NUCLEOTIDE SEQUENCE [LARGE SCALE GENOMIC DNA]</scope>
    <source>
        <strain evidence="2 3">JHSY0214</strain>
    </source>
</reference>
<evidence type="ECO:0000313" key="3">
    <source>
        <dbReference type="Proteomes" id="UP000663923"/>
    </source>
</evidence>
<dbReference type="InterPro" id="IPR016071">
    <property type="entry name" value="Staphylococal_nuclease_OB-fold"/>
</dbReference>
<dbReference type="EMBL" id="CP071794">
    <property type="protein sequence ID" value="QTD55620.1"/>
    <property type="molecule type" value="Genomic_DNA"/>
</dbReference>
<organism evidence="2 3">
    <name type="scientific">Parasphingorhabdus cellanae</name>
    <dbReference type="NCBI Taxonomy" id="2806553"/>
    <lineage>
        <taxon>Bacteria</taxon>
        <taxon>Pseudomonadati</taxon>
        <taxon>Pseudomonadota</taxon>
        <taxon>Alphaproteobacteria</taxon>
        <taxon>Sphingomonadales</taxon>
        <taxon>Sphingomonadaceae</taxon>
        <taxon>Parasphingorhabdus</taxon>
    </lineage>
</organism>
<dbReference type="Proteomes" id="UP000663923">
    <property type="component" value="Chromosome"/>
</dbReference>
<dbReference type="SMART" id="SM00318">
    <property type="entry name" value="SNc"/>
    <property type="match status" value="1"/>
</dbReference>
<dbReference type="PROSITE" id="PS50830">
    <property type="entry name" value="TNASE_3"/>
    <property type="match status" value="1"/>
</dbReference>
<keyword evidence="3" id="KW-1185">Reference proteome</keyword>
<dbReference type="Gene3D" id="2.40.50.90">
    <property type="match status" value="1"/>
</dbReference>
<protein>
    <submittedName>
        <fullName evidence="2">Thermonuclease family protein</fullName>
    </submittedName>
</protein>
<feature type="domain" description="TNase-like" evidence="1">
    <location>
        <begin position="35"/>
        <end position="160"/>
    </location>
</feature>
<proteinExistence type="predicted"/>
<dbReference type="Pfam" id="PF00565">
    <property type="entry name" value="SNase"/>
    <property type="match status" value="1"/>
</dbReference>
<gene>
    <name evidence="2" type="ORF">J4G78_15695</name>
</gene>
<dbReference type="InterPro" id="IPR035437">
    <property type="entry name" value="SNase_OB-fold_sf"/>
</dbReference>
<evidence type="ECO:0000259" key="1">
    <source>
        <dbReference type="PROSITE" id="PS50830"/>
    </source>
</evidence>
<dbReference type="PANTHER" id="PTHR12302">
    <property type="entry name" value="EBNA2 BINDING PROTEIN P100"/>
    <property type="match status" value="1"/>
</dbReference>
<accession>A0ABX7T5V1</accession>
<sequence>MASKFFRNVKTILLFLLIVGGSWAFGRWAIDPETITVNGKTVQVIDGDSFKDAATEYRIYGIDAPEYRQLCKDTDNRNWPCGKSARTALEKRLSEGQYSCEVHARDKYGRTIVTCSSGNQDLGAAMVEQGHAISSDSFDQVVYGREEASAEKAKRGIWQGSFETPSSWRASHPR</sequence>
<dbReference type="SUPFAM" id="SSF50199">
    <property type="entry name" value="Staphylococcal nuclease"/>
    <property type="match status" value="1"/>
</dbReference>
<evidence type="ECO:0000313" key="2">
    <source>
        <dbReference type="EMBL" id="QTD55620.1"/>
    </source>
</evidence>